<dbReference type="GO" id="GO:0004806">
    <property type="term" value="F:triacylglycerol lipase activity"/>
    <property type="evidence" value="ECO:0007669"/>
    <property type="project" value="TreeGrafter"/>
</dbReference>
<dbReference type="SUPFAM" id="SSF53474">
    <property type="entry name" value="alpha/beta-Hydrolases"/>
    <property type="match status" value="1"/>
</dbReference>
<dbReference type="InterPro" id="IPR013094">
    <property type="entry name" value="AB_hydrolase_3"/>
</dbReference>
<feature type="domain" description="Alpha/beta hydrolase fold-3" evidence="3">
    <location>
        <begin position="77"/>
        <end position="277"/>
    </location>
</feature>
<comment type="caution">
    <text evidence="4">The sequence shown here is derived from an EMBL/GenBank/DDBJ whole genome shotgun (WGS) entry which is preliminary data.</text>
</comment>
<accession>A0A2G3PMP4</accession>
<dbReference type="PANTHER" id="PTHR48081:SF30">
    <property type="entry name" value="ACETYL-HYDROLASE LIPR-RELATED"/>
    <property type="match status" value="1"/>
</dbReference>
<evidence type="ECO:0000313" key="4">
    <source>
        <dbReference type="EMBL" id="PHV67118.1"/>
    </source>
</evidence>
<reference evidence="4 5" key="1">
    <citation type="submission" date="2017-10" db="EMBL/GenBank/DDBJ databases">
        <title>The draft genome sequence of Williamsia sp. BULT 1.1 isolated from the semi-arid grassland soils from South Africa.</title>
        <authorList>
            <person name="Kabwe M.H."/>
            <person name="Govender N."/>
            <person name="Mutseka Lunga P."/>
            <person name="Vikram S."/>
            <person name="Makhalanyane T.P."/>
        </authorList>
    </citation>
    <scope>NUCLEOTIDE SEQUENCE [LARGE SCALE GENOMIC DNA]</scope>
    <source>
        <strain evidence="4 5">BULT 1.1</strain>
    </source>
</reference>
<dbReference type="InterPro" id="IPR029058">
    <property type="entry name" value="AB_hydrolase_fold"/>
</dbReference>
<keyword evidence="2" id="KW-0378">Hydrolase</keyword>
<name>A0A2G3PMP4_WILMA</name>
<organism evidence="4 5">
    <name type="scientific">Williamsia marianensis</name>
    <dbReference type="NCBI Taxonomy" id="85044"/>
    <lineage>
        <taxon>Bacteria</taxon>
        <taxon>Bacillati</taxon>
        <taxon>Actinomycetota</taxon>
        <taxon>Actinomycetes</taxon>
        <taxon>Mycobacteriales</taxon>
        <taxon>Nocardiaceae</taxon>
        <taxon>Williamsia</taxon>
    </lineage>
</organism>
<proteinExistence type="inferred from homology"/>
<dbReference type="InterPro" id="IPR050300">
    <property type="entry name" value="GDXG_lipolytic_enzyme"/>
</dbReference>
<evidence type="ECO:0000259" key="3">
    <source>
        <dbReference type="Pfam" id="PF07859"/>
    </source>
</evidence>
<dbReference type="Pfam" id="PF07859">
    <property type="entry name" value="Abhydrolase_3"/>
    <property type="match status" value="1"/>
</dbReference>
<evidence type="ECO:0000256" key="1">
    <source>
        <dbReference type="ARBA" id="ARBA00010515"/>
    </source>
</evidence>
<dbReference type="RefSeq" id="WP_099383114.1">
    <property type="nucleotide sequence ID" value="NZ_PEBD01000008.1"/>
</dbReference>
<dbReference type="AlphaFoldDB" id="A0A2G3PMP4"/>
<dbReference type="EMBL" id="PEBD01000008">
    <property type="protein sequence ID" value="PHV67118.1"/>
    <property type="molecule type" value="Genomic_DNA"/>
</dbReference>
<dbReference type="Proteomes" id="UP000225108">
    <property type="component" value="Unassembled WGS sequence"/>
</dbReference>
<evidence type="ECO:0000313" key="5">
    <source>
        <dbReference type="Proteomes" id="UP000225108"/>
    </source>
</evidence>
<evidence type="ECO:0000256" key="2">
    <source>
        <dbReference type="ARBA" id="ARBA00022801"/>
    </source>
</evidence>
<dbReference type="PANTHER" id="PTHR48081">
    <property type="entry name" value="AB HYDROLASE SUPERFAMILY PROTEIN C4A8.06C"/>
    <property type="match status" value="1"/>
</dbReference>
<dbReference type="Gene3D" id="3.40.50.1820">
    <property type="entry name" value="alpha/beta hydrolase"/>
    <property type="match status" value="1"/>
</dbReference>
<sequence>MASEQAAEFLDKLKRHSERMMAVSQLPLTDQRIVAEGLQAMTSTPDGVTFRDAGVDGLSGIWVEVSKESDSDTTEAILYLHGGGFAYGTPVGYRNFAGHIARSSGVPVLIARYRLAPENPFPAGLNDALAAYEGLLSLGYKSTQIALVGDSAGAGLVLSTLLTLRDRGSDLPAAAVLMSPWSDLQATGKSMTSNAGVDLMASAEGMRALGSMYAPGQEGDPIASPVNGDYRGLCPLFIQVGGHETLLDDSTRVRDNAVAAGVPVQLEVFPEMQHVFQLGGGTFPEADDAIAKAGDYLRDVFAEHEGAGQ</sequence>
<protein>
    <recommendedName>
        <fullName evidence="3">Alpha/beta hydrolase fold-3 domain-containing protein</fullName>
    </recommendedName>
</protein>
<gene>
    <name evidence="4" type="ORF">CSW57_13025</name>
</gene>
<comment type="similarity">
    <text evidence="1">Belongs to the 'GDXG' lipolytic enzyme family.</text>
</comment>